<sequence length="206" mass="23903">MLVALGIFVYTWIVFLADLFFPGKVFIALTFNAIISIIGFLAVVRFSTSIIQITIDEFGITKTWIKQLPFQNRPNTVIEWNKILQYKVEPSRGWIRFKFIATNGEFQILHRNHFEDDFDEFVQEFETRVTTLNQSEIVTSKISRIPNIYEGRSGLIILSLAILILLITVYHISTSRIEIKEYFALSTVFLGAAYFILQVLVNRPKR</sequence>
<evidence type="ECO:0000256" key="1">
    <source>
        <dbReference type="SAM" id="Phobius"/>
    </source>
</evidence>
<organism evidence="2 3">
    <name type="scientific">Flavobacterium caeni</name>
    <dbReference type="NCBI Taxonomy" id="490189"/>
    <lineage>
        <taxon>Bacteria</taxon>
        <taxon>Pseudomonadati</taxon>
        <taxon>Bacteroidota</taxon>
        <taxon>Flavobacteriia</taxon>
        <taxon>Flavobacteriales</taxon>
        <taxon>Flavobacteriaceae</taxon>
        <taxon>Flavobacterium</taxon>
    </lineage>
</organism>
<evidence type="ECO:0000313" key="2">
    <source>
        <dbReference type="EMBL" id="SCZ00394.1"/>
    </source>
</evidence>
<accession>A0A1G5KJ44</accession>
<gene>
    <name evidence="2" type="ORF">SAMN02927903_03327</name>
</gene>
<dbReference type="EMBL" id="FMVF01000042">
    <property type="protein sequence ID" value="SCZ00394.1"/>
    <property type="molecule type" value="Genomic_DNA"/>
</dbReference>
<keyword evidence="1" id="KW-0472">Membrane</keyword>
<feature type="transmembrane region" description="Helical" evidence="1">
    <location>
        <begin position="26"/>
        <end position="44"/>
    </location>
</feature>
<keyword evidence="3" id="KW-1185">Reference proteome</keyword>
<dbReference type="Proteomes" id="UP000199354">
    <property type="component" value="Unassembled WGS sequence"/>
</dbReference>
<dbReference type="AlphaFoldDB" id="A0A1G5KJ44"/>
<evidence type="ECO:0000313" key="3">
    <source>
        <dbReference type="Proteomes" id="UP000199354"/>
    </source>
</evidence>
<feature type="transmembrane region" description="Helical" evidence="1">
    <location>
        <begin position="153"/>
        <end position="170"/>
    </location>
</feature>
<keyword evidence="1" id="KW-0812">Transmembrane</keyword>
<proteinExistence type="predicted"/>
<name>A0A1G5KJ44_9FLAO</name>
<feature type="transmembrane region" description="Helical" evidence="1">
    <location>
        <begin position="182"/>
        <end position="201"/>
    </location>
</feature>
<keyword evidence="1" id="KW-1133">Transmembrane helix</keyword>
<reference evidence="2 3" key="1">
    <citation type="submission" date="2016-10" db="EMBL/GenBank/DDBJ databases">
        <authorList>
            <person name="de Groot N.N."/>
        </authorList>
    </citation>
    <scope>NUCLEOTIDE SEQUENCE [LARGE SCALE GENOMIC DNA]</scope>
    <source>
        <strain evidence="2 3">CGMCC 1.7031</strain>
    </source>
</reference>
<protein>
    <submittedName>
        <fullName evidence="2">Uncharacterized protein</fullName>
    </submittedName>
</protein>